<feature type="chain" id="PRO_5021191769" evidence="1">
    <location>
        <begin position="24"/>
        <end position="85"/>
    </location>
</feature>
<feature type="signal peptide" evidence="1">
    <location>
        <begin position="1"/>
        <end position="23"/>
    </location>
</feature>
<protein>
    <submittedName>
        <fullName evidence="2">Uncharacterized protein</fullName>
    </submittedName>
</protein>
<keyword evidence="1" id="KW-0732">Signal</keyword>
<organism evidence="2 3">
    <name type="scientific">Schistosoma japonicum</name>
    <name type="common">Blood fluke</name>
    <dbReference type="NCBI Taxonomy" id="6182"/>
    <lineage>
        <taxon>Eukaryota</taxon>
        <taxon>Metazoa</taxon>
        <taxon>Spiralia</taxon>
        <taxon>Lophotrochozoa</taxon>
        <taxon>Platyhelminthes</taxon>
        <taxon>Trematoda</taxon>
        <taxon>Digenea</taxon>
        <taxon>Strigeidida</taxon>
        <taxon>Schistosomatoidea</taxon>
        <taxon>Schistosomatidae</taxon>
        <taxon>Schistosoma</taxon>
    </lineage>
</organism>
<dbReference type="Proteomes" id="UP000311919">
    <property type="component" value="Unassembled WGS sequence"/>
</dbReference>
<dbReference type="EMBL" id="SKCS01000432">
    <property type="protein sequence ID" value="TNN07359.1"/>
    <property type="molecule type" value="Genomic_DNA"/>
</dbReference>
<dbReference type="OrthoDB" id="6255889at2759"/>
<gene>
    <name evidence="2" type="ORF">EWB00_007781</name>
</gene>
<accession>A0A4Z2CSW4</accession>
<dbReference type="AlphaFoldDB" id="A0A4Z2CSW4"/>
<evidence type="ECO:0000313" key="3">
    <source>
        <dbReference type="Proteomes" id="UP000311919"/>
    </source>
</evidence>
<keyword evidence="3" id="KW-1185">Reference proteome</keyword>
<proteinExistence type="predicted"/>
<comment type="caution">
    <text evidence="2">The sequence shown here is derived from an EMBL/GenBank/DDBJ whole genome shotgun (WGS) entry which is preliminary data.</text>
</comment>
<evidence type="ECO:0000313" key="2">
    <source>
        <dbReference type="EMBL" id="TNN07359.1"/>
    </source>
</evidence>
<name>A0A4Z2CSW4_SCHJA</name>
<evidence type="ECO:0000256" key="1">
    <source>
        <dbReference type="SAM" id="SignalP"/>
    </source>
</evidence>
<sequence>MSNHYMLALICFFVFASIQYIDATDENFVKTQSPMKRHMMKRSYLWDVRLGKRSMNPEAFPWYNYDHYNHYKDDNSRGYYTIYDD</sequence>
<reference evidence="2 3" key="1">
    <citation type="submission" date="2019-03" db="EMBL/GenBank/DDBJ databases">
        <title>An improved genome assembly of the fluke Schistosoma japonicum.</title>
        <authorList>
            <person name="Hu W."/>
            <person name="Luo F."/>
            <person name="Yin M."/>
            <person name="Mo X."/>
            <person name="Sun C."/>
            <person name="Wu Q."/>
            <person name="Zhu B."/>
            <person name="Xiang M."/>
            <person name="Wang J."/>
            <person name="Wang Y."/>
            <person name="Zhang T."/>
            <person name="Xu B."/>
            <person name="Zheng H."/>
            <person name="Feng Z."/>
        </authorList>
    </citation>
    <scope>NUCLEOTIDE SEQUENCE [LARGE SCALE GENOMIC DNA]</scope>
    <source>
        <strain evidence="2">HuSjv2</strain>
        <tissue evidence="2">Worms</tissue>
    </source>
</reference>